<evidence type="ECO:0000256" key="1">
    <source>
        <dbReference type="SAM" id="MobiDB-lite"/>
    </source>
</evidence>
<keyword evidence="2" id="KW-1133">Transmembrane helix</keyword>
<keyword evidence="2" id="KW-0812">Transmembrane</keyword>
<protein>
    <submittedName>
        <fullName evidence="3">Uncharacterized protein</fullName>
    </submittedName>
</protein>
<gene>
    <name evidence="3" type="ORF">ACFOW7_18620</name>
</gene>
<proteinExistence type="predicted"/>
<evidence type="ECO:0000313" key="3">
    <source>
        <dbReference type="EMBL" id="MFC4161353.1"/>
    </source>
</evidence>
<organism evidence="3 4">
    <name type="scientific">Chitinimonas lacunae</name>
    <dbReference type="NCBI Taxonomy" id="1963018"/>
    <lineage>
        <taxon>Bacteria</taxon>
        <taxon>Pseudomonadati</taxon>
        <taxon>Pseudomonadota</taxon>
        <taxon>Betaproteobacteria</taxon>
        <taxon>Neisseriales</taxon>
        <taxon>Chitinibacteraceae</taxon>
        <taxon>Chitinimonas</taxon>
    </lineage>
</organism>
<feature type="transmembrane region" description="Helical" evidence="2">
    <location>
        <begin position="78"/>
        <end position="99"/>
    </location>
</feature>
<feature type="compositionally biased region" description="Pro residues" evidence="1">
    <location>
        <begin position="121"/>
        <end position="134"/>
    </location>
</feature>
<dbReference type="RefSeq" id="WP_378167196.1">
    <property type="nucleotide sequence ID" value="NZ_JBHSBU010000001.1"/>
</dbReference>
<feature type="region of interest" description="Disordered" evidence="1">
    <location>
        <begin position="105"/>
        <end position="203"/>
    </location>
</feature>
<feature type="region of interest" description="Disordered" evidence="1">
    <location>
        <begin position="1"/>
        <end position="25"/>
    </location>
</feature>
<feature type="compositionally biased region" description="Low complexity" evidence="1">
    <location>
        <begin position="149"/>
        <end position="167"/>
    </location>
</feature>
<feature type="compositionally biased region" description="Basic and acidic residues" evidence="1">
    <location>
        <begin position="16"/>
        <end position="25"/>
    </location>
</feature>
<feature type="region of interest" description="Disordered" evidence="1">
    <location>
        <begin position="52"/>
        <end position="75"/>
    </location>
</feature>
<comment type="caution">
    <text evidence="3">The sequence shown here is derived from an EMBL/GenBank/DDBJ whole genome shotgun (WGS) entry which is preliminary data.</text>
</comment>
<feature type="compositionally biased region" description="Low complexity" evidence="1">
    <location>
        <begin position="56"/>
        <end position="68"/>
    </location>
</feature>
<keyword evidence="2" id="KW-0472">Membrane</keyword>
<reference evidence="4" key="1">
    <citation type="journal article" date="2019" name="Int. J. Syst. Evol. Microbiol.">
        <title>The Global Catalogue of Microorganisms (GCM) 10K type strain sequencing project: providing services to taxonomists for standard genome sequencing and annotation.</title>
        <authorList>
            <consortium name="The Broad Institute Genomics Platform"/>
            <consortium name="The Broad Institute Genome Sequencing Center for Infectious Disease"/>
            <person name="Wu L."/>
            <person name="Ma J."/>
        </authorList>
    </citation>
    <scope>NUCLEOTIDE SEQUENCE [LARGE SCALE GENOMIC DNA]</scope>
    <source>
        <strain evidence="4">LMG 29894</strain>
    </source>
</reference>
<evidence type="ECO:0000256" key="2">
    <source>
        <dbReference type="SAM" id="Phobius"/>
    </source>
</evidence>
<keyword evidence="4" id="KW-1185">Reference proteome</keyword>
<dbReference type="Proteomes" id="UP001595791">
    <property type="component" value="Unassembled WGS sequence"/>
</dbReference>
<accession>A0ABV8MSV6</accession>
<name>A0ABV8MSV6_9NEIS</name>
<evidence type="ECO:0000313" key="4">
    <source>
        <dbReference type="Proteomes" id="UP001595791"/>
    </source>
</evidence>
<dbReference type="EMBL" id="JBHSBU010000001">
    <property type="protein sequence ID" value="MFC4161353.1"/>
    <property type="molecule type" value="Genomic_DNA"/>
</dbReference>
<sequence>MATAKIAHPSSPNTESRFRSPDTMTRENWEAMRNNLPHKIDEVMASFRDDKLEVSPRPYRAKPAAKAEPLPPPSRASWPWFAAGALFALIAVAVLAYWFTRPSAEPTLSTPPGKAPVGTLAPPPDVLAPRPAPATPRAATPPTAPSPVAPQLTTPAPTAETPAASAEAKPKPKPVRKAAPKPVAEEEHFTEDLTPLLRGQPSQ</sequence>